<name>A0A222WK34_9BACL</name>
<evidence type="ECO:0000313" key="2">
    <source>
        <dbReference type="EMBL" id="ASR46141.1"/>
    </source>
</evidence>
<dbReference type="GO" id="GO:0016757">
    <property type="term" value="F:glycosyltransferase activity"/>
    <property type="evidence" value="ECO:0007669"/>
    <property type="project" value="InterPro"/>
</dbReference>
<dbReference type="PANTHER" id="PTHR45947">
    <property type="entry name" value="SULFOQUINOVOSYL TRANSFERASE SQD2"/>
    <property type="match status" value="1"/>
</dbReference>
<sequence>MAKGVMEIKVLFTFYIPSGGVETLNRQRCKVLIQDGIECHLLYYQQGTGMQNLNGDIPVFITSSEEEIRKLVEVYRYDAIIVSSDFPMLPKLRMLGYQGILIYESQGFGSYEEAALVVTNAVPYLQKYADAVLLPDTTHLVDLFSSMCPWLKRYVFPNVLDTSVFNYVPNTPPINPVIAWVGRLEPNKNWRHFVDISYWMLQKRPDLRIWMFYDDTLSQPEDQIQFENMLVQLGMSSIIERFKSVPHAKMPLYYSMIGDSGGYLLSTSLVEGFGYAVAEAMACRCPVLSSDSDGVQAFIDHNKTGKFYQQGDIQQAVLQGLELMHNVPQRKSIRRKGQARIVSLLAPRKYVRSFRQMMNSLGVR</sequence>
<accession>A0A222WK34</accession>
<dbReference type="SUPFAM" id="SSF53756">
    <property type="entry name" value="UDP-Glycosyltransferase/glycogen phosphorylase"/>
    <property type="match status" value="1"/>
</dbReference>
<reference evidence="2 3" key="1">
    <citation type="submission" date="2017-03" db="EMBL/GenBank/DDBJ databases">
        <title>Complete genome sequence of Paenibacillus Kribbensis producing bioflocculants.</title>
        <authorList>
            <person name="Lee H.-G."/>
            <person name="Oh H.-M."/>
        </authorList>
    </citation>
    <scope>NUCLEOTIDE SEQUENCE [LARGE SCALE GENOMIC DNA]</scope>
    <source>
        <strain evidence="2 3">AM49</strain>
    </source>
</reference>
<dbReference type="AlphaFoldDB" id="A0A222WK34"/>
<proteinExistence type="predicted"/>
<keyword evidence="2" id="KW-0808">Transferase</keyword>
<dbReference type="KEGG" id="pkb:B4V02_05270"/>
<organism evidence="2 3">
    <name type="scientific">Paenibacillus kribbensis</name>
    <dbReference type="NCBI Taxonomy" id="172713"/>
    <lineage>
        <taxon>Bacteria</taxon>
        <taxon>Bacillati</taxon>
        <taxon>Bacillota</taxon>
        <taxon>Bacilli</taxon>
        <taxon>Bacillales</taxon>
        <taxon>Paenibacillaceae</taxon>
        <taxon>Paenibacillus</taxon>
    </lineage>
</organism>
<dbReference type="InterPro" id="IPR001296">
    <property type="entry name" value="Glyco_trans_1"/>
</dbReference>
<dbReference type="PANTHER" id="PTHR45947:SF3">
    <property type="entry name" value="SULFOQUINOVOSYL TRANSFERASE SQD2"/>
    <property type="match status" value="1"/>
</dbReference>
<feature type="domain" description="Glycosyl transferase family 1" evidence="1">
    <location>
        <begin position="175"/>
        <end position="339"/>
    </location>
</feature>
<dbReference type="Gene3D" id="3.40.50.2000">
    <property type="entry name" value="Glycogen Phosphorylase B"/>
    <property type="match status" value="1"/>
</dbReference>
<dbReference type="Pfam" id="PF00534">
    <property type="entry name" value="Glycos_transf_1"/>
    <property type="match status" value="1"/>
</dbReference>
<dbReference type="InterPro" id="IPR050194">
    <property type="entry name" value="Glycosyltransferase_grp1"/>
</dbReference>
<protein>
    <submittedName>
        <fullName evidence="2">Glycosyl transferase</fullName>
    </submittedName>
</protein>
<dbReference type="Proteomes" id="UP000214666">
    <property type="component" value="Chromosome"/>
</dbReference>
<gene>
    <name evidence="2" type="ORF">B4V02_05270</name>
</gene>
<dbReference type="OrthoDB" id="158463at2"/>
<dbReference type="CDD" id="cd03801">
    <property type="entry name" value="GT4_PimA-like"/>
    <property type="match status" value="1"/>
</dbReference>
<dbReference type="EMBL" id="CP020028">
    <property type="protein sequence ID" value="ASR46141.1"/>
    <property type="molecule type" value="Genomic_DNA"/>
</dbReference>
<evidence type="ECO:0000313" key="3">
    <source>
        <dbReference type="Proteomes" id="UP000214666"/>
    </source>
</evidence>
<evidence type="ECO:0000259" key="1">
    <source>
        <dbReference type="Pfam" id="PF00534"/>
    </source>
</evidence>
<keyword evidence="3" id="KW-1185">Reference proteome</keyword>